<keyword evidence="1 3" id="KW-0597">Phosphoprotein</keyword>
<comment type="caution">
    <text evidence="6">The sequence shown here is derived from an EMBL/GenBank/DDBJ whole genome shotgun (WGS) entry which is preliminary data.</text>
</comment>
<evidence type="ECO:0000259" key="5">
    <source>
        <dbReference type="PROSITE" id="PS50110"/>
    </source>
</evidence>
<gene>
    <name evidence="6" type="ORF">P691DRAFT_774601</name>
</gene>
<organism evidence="6 7">
    <name type="scientific">Macrolepiota fuliginosa MF-IS2</name>
    <dbReference type="NCBI Taxonomy" id="1400762"/>
    <lineage>
        <taxon>Eukaryota</taxon>
        <taxon>Fungi</taxon>
        <taxon>Dikarya</taxon>
        <taxon>Basidiomycota</taxon>
        <taxon>Agaricomycotina</taxon>
        <taxon>Agaricomycetes</taxon>
        <taxon>Agaricomycetidae</taxon>
        <taxon>Agaricales</taxon>
        <taxon>Agaricineae</taxon>
        <taxon>Agaricaceae</taxon>
        <taxon>Macrolepiota</taxon>
    </lineage>
</organism>
<keyword evidence="2" id="KW-0902">Two-component regulatory system</keyword>
<feature type="domain" description="Response regulatory" evidence="5">
    <location>
        <begin position="924"/>
        <end position="1079"/>
    </location>
</feature>
<feature type="region of interest" description="Disordered" evidence="4">
    <location>
        <begin position="682"/>
        <end position="821"/>
    </location>
</feature>
<evidence type="ECO:0000256" key="1">
    <source>
        <dbReference type="ARBA" id="ARBA00022553"/>
    </source>
</evidence>
<dbReference type="CDD" id="cd17546">
    <property type="entry name" value="REC_hyHK_CKI1_RcsC-like"/>
    <property type="match status" value="1"/>
</dbReference>
<dbReference type="Pfam" id="PF00072">
    <property type="entry name" value="Response_reg"/>
    <property type="match status" value="1"/>
</dbReference>
<evidence type="ECO:0000256" key="3">
    <source>
        <dbReference type="PROSITE-ProRule" id="PRU00169"/>
    </source>
</evidence>
<dbReference type="InterPro" id="IPR001789">
    <property type="entry name" value="Sig_transdc_resp-reg_receiver"/>
</dbReference>
<reference evidence="6" key="1">
    <citation type="submission" date="2020-11" db="EMBL/GenBank/DDBJ databases">
        <authorList>
            <consortium name="DOE Joint Genome Institute"/>
            <person name="Ahrendt S."/>
            <person name="Riley R."/>
            <person name="Andreopoulos W."/>
            <person name="Labutti K."/>
            <person name="Pangilinan J."/>
            <person name="Ruiz-Duenas F.J."/>
            <person name="Barrasa J.M."/>
            <person name="Sanchez-Garcia M."/>
            <person name="Camarero S."/>
            <person name="Miyauchi S."/>
            <person name="Serrano A."/>
            <person name="Linde D."/>
            <person name="Babiker R."/>
            <person name="Drula E."/>
            <person name="Ayuso-Fernandez I."/>
            <person name="Pacheco R."/>
            <person name="Padilla G."/>
            <person name="Ferreira P."/>
            <person name="Barriuso J."/>
            <person name="Kellner H."/>
            <person name="Castanera R."/>
            <person name="Alfaro M."/>
            <person name="Ramirez L."/>
            <person name="Pisabarro A.G."/>
            <person name="Kuo A."/>
            <person name="Tritt A."/>
            <person name="Lipzen A."/>
            <person name="He G."/>
            <person name="Yan M."/>
            <person name="Ng V."/>
            <person name="Cullen D."/>
            <person name="Martin F."/>
            <person name="Rosso M.-N."/>
            <person name="Henrissat B."/>
            <person name="Hibbett D."/>
            <person name="Martinez A.T."/>
            <person name="Grigoriev I.V."/>
        </authorList>
    </citation>
    <scope>NUCLEOTIDE SEQUENCE</scope>
    <source>
        <strain evidence="6">MF-IS2</strain>
    </source>
</reference>
<feature type="region of interest" description="Disordered" evidence="4">
    <location>
        <begin position="524"/>
        <end position="552"/>
    </location>
</feature>
<evidence type="ECO:0000313" key="7">
    <source>
        <dbReference type="Proteomes" id="UP000807342"/>
    </source>
</evidence>
<evidence type="ECO:0000313" key="6">
    <source>
        <dbReference type="EMBL" id="KAF9449551.1"/>
    </source>
</evidence>
<name>A0A9P5XHY5_9AGAR</name>
<dbReference type="Gene3D" id="3.40.50.2300">
    <property type="match status" value="1"/>
</dbReference>
<sequence length="1289" mass="138439">MSVSGWPRVRLPVLGDGNTSGDNVIVEVPPARRNNTFSISYADQRPGSSARTPGSVIAPQRPILESSEGEGDAQGSEGESDDDNADRTRAAVTSTSTSRLRPAAGASSTSHPFQHTPHFSRTMSMPLPSRLSHLRHPHRPKLRPAQSSPITSADPLSHINSLSVELADAYQMVIQTMLQISPPQVLESAKEQYSACSLSIPTPSMSAMFTAMKTLNYMSANLLRFYSESGSLGYSDGEGKAQNVFDIGELLQGVGDTLSGVAAHAGVDLVLYHGEVGLRHVYVKGDECGISYALLHIIRQILDRAHAGDLIELGLVVTPHGVQSETPSLRDEGVEGRVTASPVDMESLRCTIKIEHRYGAGASGYSPDSQDEDQDVNGEISLHEKRRANPQFPSPLLRRLLRLIDAQFTIADKSQDGQTYELSLILNKTASSVSKAPVPLSGSGMLEEFSGSDAEPSVEQLLAFGETLRSRKVTLYANSASAFTRHITNYLTAWSMDVSHVFSDSSSETSMDDGVSAPVAEARFSPAGTPATIPSEATSTGTSRPTGSENQPQISFVLIDDDVGILRERLHALRVEQHPLNLNARARPSLAALHRPRSSPQIARVIAQSTPTRPPVVVILHFTSLANFKATKDVVQSVVSTYTGSAAPMPEIMIIPKPVGPRRFITAIHTAVTRPTIDPFFLPTATSPGTPSTQLPGSFFPAPSDPNSNNPSPQSGSPFNRTPRPHSSRSNSDRSMKEHIFTSLPSPSPLGIPDNTGYFPDPAGKLGASPSSGYLVSSPDGQPAGILFHPRSKKNASPQPVERVGNQTNIQRRGSIPRLFSGTEKDSISFSALLEASHTPEAVVEAKSVVGTPTGSASAATRDVTSTPGRRSPPESPGSENGPSKRALVKRPTHEKQDSTGKNVTKKGKSTISSADGNIVPPISVLIVDDNPINQTILSTFMKRKKIRYDIANNGMEAVEKWKTGGFHLILMDIQMPIMDGIEATREIRRLEEANASSEFLPITPSQITFDALIPSSSPASDTRSTTASSPYRSSVIIVALTASSLQSDRVNALAAGCNDFLTKPVSLLWLNNKIIEWGSIKALQMWADIRPEAVRKMSRGQAAQARAVADRLHMPKRVKSPSRRPSVTEQNVPATDSGAPATANSDMNFSVDVPKTPGFTDVVNDGLANATNNLDSGTEEWTPLPPIMPPKRRRSQKRESAPESSQSKSINSSESAHVASRSPLSRVNNGVAATATVQDEHVQTDVVPPKAGDEDPKENLQQTQEPRLEAPEPLNITPPPRSPILRPR</sequence>
<feature type="modified residue" description="4-aspartylphosphate" evidence="3">
    <location>
        <position position="973"/>
    </location>
</feature>
<dbReference type="Proteomes" id="UP000807342">
    <property type="component" value="Unassembled WGS sequence"/>
</dbReference>
<feature type="compositionally biased region" description="Low complexity" evidence="4">
    <location>
        <begin position="698"/>
        <end position="720"/>
    </location>
</feature>
<dbReference type="PROSITE" id="PS50110">
    <property type="entry name" value="RESPONSE_REGULATORY"/>
    <property type="match status" value="1"/>
</dbReference>
<evidence type="ECO:0000256" key="4">
    <source>
        <dbReference type="SAM" id="MobiDB-lite"/>
    </source>
</evidence>
<dbReference type="GO" id="GO:0000156">
    <property type="term" value="F:phosphorelay response regulator activity"/>
    <property type="evidence" value="ECO:0007669"/>
    <property type="project" value="UniProtKB-ARBA"/>
</dbReference>
<keyword evidence="7" id="KW-1185">Reference proteome</keyword>
<accession>A0A9P5XHY5</accession>
<dbReference type="EMBL" id="MU151127">
    <property type="protein sequence ID" value="KAF9449551.1"/>
    <property type="molecule type" value="Genomic_DNA"/>
</dbReference>
<dbReference type="PANTHER" id="PTHR45339">
    <property type="entry name" value="HYBRID SIGNAL TRANSDUCTION HISTIDINE KINASE J"/>
    <property type="match status" value="1"/>
</dbReference>
<feature type="region of interest" description="Disordered" evidence="4">
    <location>
        <begin position="134"/>
        <end position="153"/>
    </location>
</feature>
<dbReference type="FunFam" id="3.40.50.2300:FF:000146">
    <property type="entry name" value="Putative two-component response regulator SSK1p"/>
    <property type="match status" value="1"/>
</dbReference>
<feature type="compositionally biased region" description="Polar residues" evidence="4">
    <location>
        <begin position="33"/>
        <end position="52"/>
    </location>
</feature>
<evidence type="ECO:0000256" key="2">
    <source>
        <dbReference type="ARBA" id="ARBA00023012"/>
    </source>
</evidence>
<feature type="region of interest" description="Disordered" evidence="4">
    <location>
        <begin position="1"/>
        <end position="120"/>
    </location>
</feature>
<feature type="compositionally biased region" description="Polar residues" evidence="4">
    <location>
        <begin position="535"/>
        <end position="552"/>
    </location>
</feature>
<dbReference type="InterPro" id="IPR011006">
    <property type="entry name" value="CheY-like_superfamily"/>
</dbReference>
<dbReference type="SUPFAM" id="SSF52172">
    <property type="entry name" value="CheY-like"/>
    <property type="match status" value="1"/>
</dbReference>
<dbReference type="OrthoDB" id="21225at2759"/>
<feature type="region of interest" description="Disordered" evidence="4">
    <location>
        <begin position="1101"/>
        <end position="1289"/>
    </location>
</feature>
<feature type="region of interest" description="Disordered" evidence="4">
    <location>
        <begin position="848"/>
        <end position="915"/>
    </location>
</feature>
<feature type="compositionally biased region" description="Low complexity" evidence="4">
    <location>
        <begin position="90"/>
        <end position="99"/>
    </location>
</feature>
<feature type="compositionally biased region" description="Basic and acidic residues" evidence="4">
    <location>
        <begin position="731"/>
        <end position="740"/>
    </location>
</feature>
<feature type="compositionally biased region" description="Low complexity" evidence="4">
    <location>
        <begin position="1205"/>
        <end position="1216"/>
    </location>
</feature>
<feature type="compositionally biased region" description="Polar residues" evidence="4">
    <location>
        <begin position="106"/>
        <end position="120"/>
    </location>
</feature>
<proteinExistence type="predicted"/>
<feature type="compositionally biased region" description="Polar residues" evidence="4">
    <location>
        <begin position="684"/>
        <end position="696"/>
    </location>
</feature>
<protein>
    <recommendedName>
        <fullName evidence="5">Response regulatory domain-containing protein</fullName>
    </recommendedName>
</protein>
<dbReference type="PANTHER" id="PTHR45339:SF1">
    <property type="entry name" value="HYBRID SIGNAL TRANSDUCTION HISTIDINE KINASE J"/>
    <property type="match status" value="1"/>
</dbReference>
<dbReference type="SMART" id="SM00448">
    <property type="entry name" value="REC"/>
    <property type="match status" value="1"/>
</dbReference>
<feature type="compositionally biased region" description="Polar residues" evidence="4">
    <location>
        <begin position="1124"/>
        <end position="1135"/>
    </location>
</feature>